<sequence>MTITRTFRAKLGDILDLEKRDFLDSQSELEADLNQRCILFRVAVLLNHLQEVSELFWRENARLSGFAHQGGSWCSCSDARRGQK</sequence>
<gene>
    <name evidence="1" type="ORF">NLK58_02375</name>
</gene>
<protein>
    <submittedName>
        <fullName evidence="1">Uncharacterized protein</fullName>
    </submittedName>
</protein>
<accession>A0ABZ2W372</accession>
<proteinExistence type="predicted"/>
<dbReference type="Proteomes" id="UP001475781">
    <property type="component" value="Chromosome"/>
</dbReference>
<evidence type="ECO:0000313" key="1">
    <source>
        <dbReference type="EMBL" id="WZF89079.1"/>
    </source>
</evidence>
<reference evidence="1 2" key="1">
    <citation type="submission" date="2022-07" db="EMBL/GenBank/DDBJ databases">
        <title>A copper resistant bacterium isolated from sediment samples of deep sea hydrothermal areas.</title>
        <authorList>
            <person name="Zeng X."/>
        </authorList>
    </citation>
    <scope>NUCLEOTIDE SEQUENCE [LARGE SCALE GENOMIC DNA]</scope>
    <source>
        <strain evidence="2">CuT 6</strain>
    </source>
</reference>
<dbReference type="EMBL" id="CP101118">
    <property type="protein sequence ID" value="WZF89079.1"/>
    <property type="molecule type" value="Genomic_DNA"/>
</dbReference>
<organism evidence="1 2">
    <name type="scientific">Marinobacter metalliresistant</name>
    <dbReference type="NCBI Taxonomy" id="2961995"/>
    <lineage>
        <taxon>Bacteria</taxon>
        <taxon>Pseudomonadati</taxon>
        <taxon>Pseudomonadota</taxon>
        <taxon>Gammaproteobacteria</taxon>
        <taxon>Pseudomonadales</taxon>
        <taxon>Marinobacteraceae</taxon>
        <taxon>Marinobacter</taxon>
    </lineage>
</organism>
<name>A0ABZ2W372_9GAMM</name>
<dbReference type="RefSeq" id="WP_341581967.1">
    <property type="nucleotide sequence ID" value="NZ_CP101118.1"/>
</dbReference>
<keyword evidence="2" id="KW-1185">Reference proteome</keyword>
<evidence type="ECO:0000313" key="2">
    <source>
        <dbReference type="Proteomes" id="UP001475781"/>
    </source>
</evidence>